<sequence length="57" mass="6066">MPPDRTDADLTVMSSRVGTHLTARTAGVAASAAAWHRTTDLAQVRSATPTCRLTPHH</sequence>
<dbReference type="AlphaFoldDB" id="A0A426ZNV1"/>
<reference evidence="1 2" key="1">
    <citation type="journal article" date="2014" name="Agronomy (Basel)">
        <title>A Draft Genome Sequence for Ensete ventricosum, the Drought-Tolerant Tree Against Hunger.</title>
        <authorList>
            <person name="Harrison J."/>
            <person name="Moore K.A."/>
            <person name="Paszkiewicz K."/>
            <person name="Jones T."/>
            <person name="Grant M."/>
            <person name="Ambacheew D."/>
            <person name="Muzemil S."/>
            <person name="Studholme D.J."/>
        </authorList>
    </citation>
    <scope>NUCLEOTIDE SEQUENCE [LARGE SCALE GENOMIC DNA]</scope>
</reference>
<proteinExistence type="predicted"/>
<feature type="non-terminal residue" evidence="1">
    <location>
        <position position="57"/>
    </location>
</feature>
<organism evidence="1 2">
    <name type="scientific">Ensete ventricosum</name>
    <name type="common">Abyssinian banana</name>
    <name type="synonym">Musa ensete</name>
    <dbReference type="NCBI Taxonomy" id="4639"/>
    <lineage>
        <taxon>Eukaryota</taxon>
        <taxon>Viridiplantae</taxon>
        <taxon>Streptophyta</taxon>
        <taxon>Embryophyta</taxon>
        <taxon>Tracheophyta</taxon>
        <taxon>Spermatophyta</taxon>
        <taxon>Magnoliopsida</taxon>
        <taxon>Liliopsida</taxon>
        <taxon>Zingiberales</taxon>
        <taxon>Musaceae</taxon>
        <taxon>Ensete</taxon>
    </lineage>
</organism>
<protein>
    <submittedName>
        <fullName evidence="1">Uncharacterized protein</fullName>
    </submittedName>
</protein>
<name>A0A426ZNV1_ENSVE</name>
<accession>A0A426ZNV1</accession>
<gene>
    <name evidence="1" type="ORF">B296_00035267</name>
</gene>
<dbReference type="EMBL" id="AMZH03005755">
    <property type="protein sequence ID" value="RRT65604.1"/>
    <property type="molecule type" value="Genomic_DNA"/>
</dbReference>
<dbReference type="Proteomes" id="UP000287651">
    <property type="component" value="Unassembled WGS sequence"/>
</dbReference>
<evidence type="ECO:0000313" key="1">
    <source>
        <dbReference type="EMBL" id="RRT65604.1"/>
    </source>
</evidence>
<evidence type="ECO:0000313" key="2">
    <source>
        <dbReference type="Proteomes" id="UP000287651"/>
    </source>
</evidence>
<comment type="caution">
    <text evidence="1">The sequence shown here is derived from an EMBL/GenBank/DDBJ whole genome shotgun (WGS) entry which is preliminary data.</text>
</comment>